<proteinExistence type="predicted"/>
<keyword evidence="3" id="KW-0548">Nucleotidyltransferase</keyword>
<comment type="caution">
    <text evidence="9">The sequence shown here is derived from an EMBL/GenBank/DDBJ whole genome shotgun (WGS) entry which is preliminary data.</text>
</comment>
<dbReference type="PANTHER" id="PTHR33571:SF12">
    <property type="entry name" value="BSL3053 PROTEIN"/>
    <property type="match status" value="1"/>
</dbReference>
<dbReference type="GO" id="GO:0046872">
    <property type="term" value="F:metal ion binding"/>
    <property type="evidence" value="ECO:0007669"/>
    <property type="project" value="UniProtKB-KW"/>
</dbReference>
<dbReference type="Gene3D" id="3.30.460.10">
    <property type="entry name" value="Beta Polymerase, domain 2"/>
    <property type="match status" value="1"/>
</dbReference>
<evidence type="ECO:0000313" key="9">
    <source>
        <dbReference type="EMBL" id="PQJ73816.1"/>
    </source>
</evidence>
<evidence type="ECO:0000256" key="5">
    <source>
        <dbReference type="ARBA" id="ARBA00022741"/>
    </source>
</evidence>
<dbReference type="Proteomes" id="UP000237608">
    <property type="component" value="Unassembled WGS sequence"/>
</dbReference>
<name>A0A2S7W8T2_9FLAO</name>
<evidence type="ECO:0000259" key="8">
    <source>
        <dbReference type="Pfam" id="PF18765"/>
    </source>
</evidence>
<keyword evidence="5" id="KW-0547">Nucleotide-binding</keyword>
<evidence type="ECO:0000256" key="4">
    <source>
        <dbReference type="ARBA" id="ARBA00022723"/>
    </source>
</evidence>
<organism evidence="9 10">
    <name type="scientific">Polaribacter gangjinensis</name>
    <dbReference type="NCBI Taxonomy" id="574710"/>
    <lineage>
        <taxon>Bacteria</taxon>
        <taxon>Pseudomonadati</taxon>
        <taxon>Bacteroidota</taxon>
        <taxon>Flavobacteriia</taxon>
        <taxon>Flavobacteriales</taxon>
        <taxon>Flavobacteriaceae</taxon>
    </lineage>
</organism>
<dbReference type="InterPro" id="IPR052038">
    <property type="entry name" value="Type-VII_TA_antitoxin"/>
</dbReference>
<evidence type="ECO:0000256" key="2">
    <source>
        <dbReference type="ARBA" id="ARBA00022679"/>
    </source>
</evidence>
<comment type="cofactor">
    <cofactor evidence="1">
        <name>Mg(2+)</name>
        <dbReference type="ChEBI" id="CHEBI:18420"/>
    </cofactor>
</comment>
<dbReference type="OrthoDB" id="9793933at2"/>
<keyword evidence="2 9" id="KW-0808">Transferase</keyword>
<evidence type="ECO:0000313" key="10">
    <source>
        <dbReference type="Proteomes" id="UP000237608"/>
    </source>
</evidence>
<keyword evidence="6" id="KW-0067">ATP-binding</keyword>
<dbReference type="RefSeq" id="WP_105044970.1">
    <property type="nucleotide sequence ID" value="NZ_CP150662.1"/>
</dbReference>
<dbReference type="PANTHER" id="PTHR33571">
    <property type="entry name" value="SSL8005 PROTEIN"/>
    <property type="match status" value="1"/>
</dbReference>
<evidence type="ECO:0000256" key="1">
    <source>
        <dbReference type="ARBA" id="ARBA00001946"/>
    </source>
</evidence>
<dbReference type="InterPro" id="IPR043519">
    <property type="entry name" value="NT_sf"/>
</dbReference>
<protein>
    <submittedName>
        <fullName evidence="9">Nucleotidyltransferase</fullName>
    </submittedName>
</protein>
<dbReference type="CDD" id="cd05403">
    <property type="entry name" value="NT_KNTase_like"/>
    <property type="match status" value="1"/>
</dbReference>
<dbReference type="Pfam" id="PF18765">
    <property type="entry name" value="Polbeta"/>
    <property type="match status" value="1"/>
</dbReference>
<accession>A0A2S7W8T2</accession>
<sequence length="99" mass="11727">MSFIQKHSKEINKLCKSHKVKSLYAFGSVLTDKFNSESDIDLIVDFQQIDILDYGDNYYNLKFSLEEMFKRNVDLLEEKAIRNPYFLETLNQSKKMIYG</sequence>
<reference evidence="9 10" key="1">
    <citation type="submission" date="2016-12" db="EMBL/GenBank/DDBJ databases">
        <title>Trade-off between light-utilization and light-protection in marine flavobacteria.</title>
        <authorList>
            <person name="Kumagai Y."/>
            <person name="Yoshizawa S."/>
            <person name="Kogure K."/>
            <person name="Iwasaki W."/>
        </authorList>
    </citation>
    <scope>NUCLEOTIDE SEQUENCE [LARGE SCALE GENOMIC DNA]</scope>
    <source>
        <strain evidence="9 10">KCTC 22729</strain>
    </source>
</reference>
<evidence type="ECO:0000256" key="7">
    <source>
        <dbReference type="ARBA" id="ARBA00022842"/>
    </source>
</evidence>
<feature type="domain" description="Polymerase beta nucleotidyltransferase" evidence="8">
    <location>
        <begin position="9"/>
        <end position="98"/>
    </location>
</feature>
<keyword evidence="10" id="KW-1185">Reference proteome</keyword>
<dbReference type="GO" id="GO:0005524">
    <property type="term" value="F:ATP binding"/>
    <property type="evidence" value="ECO:0007669"/>
    <property type="project" value="UniProtKB-KW"/>
</dbReference>
<keyword evidence="7" id="KW-0460">Magnesium</keyword>
<dbReference type="AlphaFoldDB" id="A0A2S7W8T2"/>
<dbReference type="EMBL" id="MSCL01000001">
    <property type="protein sequence ID" value="PQJ73816.1"/>
    <property type="molecule type" value="Genomic_DNA"/>
</dbReference>
<dbReference type="SUPFAM" id="SSF81301">
    <property type="entry name" value="Nucleotidyltransferase"/>
    <property type="match status" value="1"/>
</dbReference>
<dbReference type="GO" id="GO:0016779">
    <property type="term" value="F:nucleotidyltransferase activity"/>
    <property type="evidence" value="ECO:0007669"/>
    <property type="project" value="UniProtKB-KW"/>
</dbReference>
<evidence type="ECO:0000256" key="6">
    <source>
        <dbReference type="ARBA" id="ARBA00022840"/>
    </source>
</evidence>
<dbReference type="InterPro" id="IPR041633">
    <property type="entry name" value="Polbeta"/>
</dbReference>
<keyword evidence="4" id="KW-0479">Metal-binding</keyword>
<evidence type="ECO:0000256" key="3">
    <source>
        <dbReference type="ARBA" id="ARBA00022695"/>
    </source>
</evidence>
<gene>
    <name evidence="9" type="ORF">BTO13_00330</name>
</gene>